<evidence type="ECO:0000313" key="2">
    <source>
        <dbReference type="Proteomes" id="UP000595814"/>
    </source>
</evidence>
<proteinExistence type="predicted"/>
<sequence>MFNVSKNENVKILLVVGSSRKGSYNQLIADYLRDKYGNIVDFRQADLKSLPVYSEDIENEDFPSVTKLREDVNWADGVLLLTPEHNFTMSVLMKNFIDWCSRVEHVLNGKPTMVTGATLGHLGTVMAQSHLRQALLSPGVKAIAVPNTEVYINAIQDRIKDGKLLEDKAESLNTAFINFIDYIKPGNGYCFSCN</sequence>
<reference evidence="1 2" key="1">
    <citation type="journal article" date="2022" name="Int. J. Syst. Evol. Microbiol.">
        <title>Miniphocaeibacter halophilus sp. nov., an ammonium-tolerant acetate-producing bacterium isolated from a biogas system.</title>
        <authorList>
            <person name="Schnurer A."/>
            <person name="Singh A."/>
            <person name="Bi S."/>
            <person name="Qiao W."/>
            <person name="Westerholm M."/>
        </authorList>
    </citation>
    <scope>NUCLEOTIDE SEQUENCE [LARGE SCALE GENOMIC DNA]</scope>
    <source>
        <strain evidence="1 2">AMB_01</strain>
    </source>
</reference>
<name>A0AC61MZP9_9FIRM</name>
<gene>
    <name evidence="1" type="ORF">JFY71_05230</name>
</gene>
<evidence type="ECO:0000313" key="1">
    <source>
        <dbReference type="EMBL" id="QQK08940.1"/>
    </source>
</evidence>
<protein>
    <submittedName>
        <fullName evidence="1">NAD(P)H-dependent oxidoreductase</fullName>
    </submittedName>
</protein>
<keyword evidence="2" id="KW-1185">Reference proteome</keyword>
<organism evidence="1 2">
    <name type="scientific">Miniphocaeibacter halophilus</name>
    <dbReference type="NCBI Taxonomy" id="2931922"/>
    <lineage>
        <taxon>Bacteria</taxon>
        <taxon>Bacillati</taxon>
        <taxon>Bacillota</taxon>
        <taxon>Tissierellia</taxon>
        <taxon>Tissierellales</taxon>
        <taxon>Peptoniphilaceae</taxon>
        <taxon>Miniphocaeibacter</taxon>
    </lineage>
</organism>
<accession>A0AC61MZP9</accession>
<dbReference type="EMBL" id="CP066744">
    <property type="protein sequence ID" value="QQK08940.1"/>
    <property type="molecule type" value="Genomic_DNA"/>
</dbReference>
<dbReference type="Proteomes" id="UP000595814">
    <property type="component" value="Chromosome"/>
</dbReference>